<keyword evidence="3" id="KW-1185">Reference proteome</keyword>
<name>A0A3E0WQ58_9GAMM</name>
<dbReference type="Pfam" id="PF11074">
    <property type="entry name" value="DUF2779"/>
    <property type="match status" value="1"/>
</dbReference>
<protein>
    <recommendedName>
        <fullName evidence="1">DUF2779 domain-containing protein</fullName>
    </recommendedName>
</protein>
<reference evidence="3" key="1">
    <citation type="submission" date="2017-05" db="EMBL/GenBank/DDBJ databases">
        <authorList>
            <person name="Sharma S."/>
            <person name="Sidhu C."/>
            <person name="Pinnaka A.K."/>
        </authorList>
    </citation>
    <scope>NUCLEOTIDE SEQUENCE [LARGE SCALE GENOMIC DNA]</scope>
    <source>
        <strain evidence="3">AK93</strain>
    </source>
</reference>
<dbReference type="EMBL" id="NFZW01000017">
    <property type="protein sequence ID" value="RFA34147.1"/>
    <property type="molecule type" value="Genomic_DNA"/>
</dbReference>
<evidence type="ECO:0000313" key="2">
    <source>
        <dbReference type="EMBL" id="RFA34147.1"/>
    </source>
</evidence>
<evidence type="ECO:0000313" key="3">
    <source>
        <dbReference type="Proteomes" id="UP000256763"/>
    </source>
</evidence>
<organism evidence="2 3">
    <name type="scientific">Alkalilimnicola ehrlichii</name>
    <dbReference type="NCBI Taxonomy" id="351052"/>
    <lineage>
        <taxon>Bacteria</taxon>
        <taxon>Pseudomonadati</taxon>
        <taxon>Pseudomonadota</taxon>
        <taxon>Gammaproteobacteria</taxon>
        <taxon>Chromatiales</taxon>
        <taxon>Ectothiorhodospiraceae</taxon>
        <taxon>Alkalilimnicola</taxon>
    </lineage>
</organism>
<dbReference type="OrthoDB" id="9783873at2"/>
<proteinExistence type="predicted"/>
<dbReference type="AlphaFoldDB" id="A0A3E0WQ58"/>
<comment type="caution">
    <text evidence="2">The sequence shown here is derived from an EMBL/GenBank/DDBJ whole genome shotgun (WGS) entry which is preliminary data.</text>
</comment>
<dbReference type="Proteomes" id="UP000256763">
    <property type="component" value="Unassembled WGS sequence"/>
</dbReference>
<feature type="domain" description="DUF2779" evidence="1">
    <location>
        <begin position="16"/>
        <end position="97"/>
    </location>
</feature>
<accession>A0A3E0WQ58</accession>
<sequence length="170" mass="18518">MGVPYRTRPGAAPEPVDFLDLSGEPPMRACAQHLLAALGEAGPVLVYGDFERRMLHQLAQRLPDLKQPLRALAERVVDLLPWVQQHYYHRDMHGAWSLKAVVPTLAAGNTLAPADEVSEGLGAQVAYLEAIAATTSLSRRQALAAALKNYCGRDVDGLVAMVRYFADSDQ</sequence>
<dbReference type="RefSeq" id="WP_116303205.1">
    <property type="nucleotide sequence ID" value="NZ_NFZW01000017.1"/>
</dbReference>
<dbReference type="InterPro" id="IPR021301">
    <property type="entry name" value="DUF2779"/>
</dbReference>
<gene>
    <name evidence="2" type="ORF">CAL65_16005</name>
</gene>
<evidence type="ECO:0000259" key="1">
    <source>
        <dbReference type="Pfam" id="PF11074"/>
    </source>
</evidence>